<dbReference type="InterPro" id="IPR050416">
    <property type="entry name" value="FAD-linked_Oxidoreductase"/>
</dbReference>
<dbReference type="AlphaFoldDB" id="A0A290Z846"/>
<dbReference type="PANTHER" id="PTHR42973">
    <property type="entry name" value="BINDING OXIDOREDUCTASE, PUTATIVE (AFU_ORTHOLOGUE AFUA_1G17690)-RELATED"/>
    <property type="match status" value="1"/>
</dbReference>
<dbReference type="InterPro" id="IPR016169">
    <property type="entry name" value="FAD-bd_PCMH_sub2"/>
</dbReference>
<dbReference type="InterPro" id="IPR016166">
    <property type="entry name" value="FAD-bd_PCMH"/>
</dbReference>
<dbReference type="Gene3D" id="3.30.465.10">
    <property type="match status" value="1"/>
</dbReference>
<dbReference type="GO" id="GO:0071949">
    <property type="term" value="F:FAD binding"/>
    <property type="evidence" value="ECO:0007669"/>
    <property type="project" value="InterPro"/>
</dbReference>
<protein>
    <recommendedName>
        <fullName evidence="6">FAD-binding PCMH-type domain-containing protein</fullName>
    </recommendedName>
</protein>
<name>A0A290Z846_9PSEU</name>
<dbReference type="RefSeq" id="WP_096495032.1">
    <property type="nucleotide sequence ID" value="NZ_CP023445.1"/>
</dbReference>
<organism evidence="7 8">
    <name type="scientific">Actinosynnema pretiosum</name>
    <dbReference type="NCBI Taxonomy" id="42197"/>
    <lineage>
        <taxon>Bacteria</taxon>
        <taxon>Bacillati</taxon>
        <taxon>Actinomycetota</taxon>
        <taxon>Actinomycetes</taxon>
        <taxon>Pseudonocardiales</taxon>
        <taxon>Pseudonocardiaceae</taxon>
        <taxon>Actinosynnema</taxon>
    </lineage>
</organism>
<evidence type="ECO:0000256" key="4">
    <source>
        <dbReference type="ARBA" id="ARBA00022827"/>
    </source>
</evidence>
<dbReference type="Pfam" id="PF01565">
    <property type="entry name" value="FAD_binding_4"/>
    <property type="match status" value="1"/>
</dbReference>
<keyword evidence="5" id="KW-0560">Oxidoreductase</keyword>
<proteinExistence type="inferred from homology"/>
<evidence type="ECO:0000259" key="6">
    <source>
        <dbReference type="PROSITE" id="PS51387"/>
    </source>
</evidence>
<evidence type="ECO:0000256" key="2">
    <source>
        <dbReference type="ARBA" id="ARBA00005466"/>
    </source>
</evidence>
<evidence type="ECO:0000256" key="1">
    <source>
        <dbReference type="ARBA" id="ARBA00001974"/>
    </source>
</evidence>
<dbReference type="GO" id="GO:0016491">
    <property type="term" value="F:oxidoreductase activity"/>
    <property type="evidence" value="ECO:0007669"/>
    <property type="project" value="UniProtKB-KW"/>
</dbReference>
<keyword evidence="8" id="KW-1185">Reference proteome</keyword>
<evidence type="ECO:0000256" key="3">
    <source>
        <dbReference type="ARBA" id="ARBA00022630"/>
    </source>
</evidence>
<dbReference type="PROSITE" id="PS51387">
    <property type="entry name" value="FAD_PCMH"/>
    <property type="match status" value="1"/>
</dbReference>
<dbReference type="InterPro" id="IPR036318">
    <property type="entry name" value="FAD-bd_PCMH-like_sf"/>
</dbReference>
<comment type="cofactor">
    <cofactor evidence="1">
        <name>FAD</name>
        <dbReference type="ChEBI" id="CHEBI:57692"/>
    </cofactor>
</comment>
<comment type="similarity">
    <text evidence="2">Belongs to the oxygen-dependent FAD-linked oxidoreductase family.</text>
</comment>
<evidence type="ECO:0000313" key="7">
    <source>
        <dbReference type="EMBL" id="ATE55197.1"/>
    </source>
</evidence>
<keyword evidence="4" id="KW-0274">FAD</keyword>
<reference evidence="7" key="1">
    <citation type="submission" date="2017-09" db="EMBL/GenBank/DDBJ databases">
        <title>Complete Genome Sequence of ansamitocin-producing Bacterium Actinosynnema pretiosum X47.</title>
        <authorList>
            <person name="Cao G."/>
            <person name="Zong G."/>
            <person name="Zhong C."/>
            <person name="Fu J."/>
        </authorList>
    </citation>
    <scope>NUCLEOTIDE SEQUENCE [LARGE SCALE GENOMIC DNA]</scope>
    <source>
        <strain evidence="7">X47</strain>
    </source>
</reference>
<dbReference type="EMBL" id="CP023445">
    <property type="protein sequence ID" value="ATE55197.1"/>
    <property type="molecule type" value="Genomic_DNA"/>
</dbReference>
<dbReference type="Proteomes" id="UP000218505">
    <property type="component" value="Chromosome"/>
</dbReference>
<feature type="domain" description="FAD-binding PCMH-type" evidence="6">
    <location>
        <begin position="1"/>
        <end position="138"/>
    </location>
</feature>
<sequence length="272" mass="28224">MRVVGTTAQVVTAAMRSVTFDTTRQAFCVEAGITLGELYRELDWGWGVTIPGGSCQSVGIGGHATGGGFGMLSRQHGMVADHVEAVEVVTVGSNGTAKATIASRSANDPNRELWWAHTGGGGGNFGIVTRFWLRSPNATGSNPTTLLPQPPRALANTILTWQWSALGKADFVRLLGNYGAWHEQNSAPGAAATKLFSSLGASRKEFGVVSVVAQVDPTDSTASGLVAPYVNALRSGVSATPSVTSTGPLPWLTTVLNMPTVAAAYGITGPLR</sequence>
<dbReference type="KEGG" id="apre:CNX65_19495"/>
<dbReference type="SUPFAM" id="SSF56176">
    <property type="entry name" value="FAD-binding/transporter-associated domain-like"/>
    <property type="match status" value="1"/>
</dbReference>
<evidence type="ECO:0000313" key="8">
    <source>
        <dbReference type="Proteomes" id="UP000218505"/>
    </source>
</evidence>
<dbReference type="PANTHER" id="PTHR42973:SF39">
    <property type="entry name" value="FAD-BINDING PCMH-TYPE DOMAIN-CONTAINING PROTEIN"/>
    <property type="match status" value="1"/>
</dbReference>
<gene>
    <name evidence="7" type="ORF">CNX65_19495</name>
</gene>
<accession>A0A290Z846</accession>
<dbReference type="InterPro" id="IPR006094">
    <property type="entry name" value="Oxid_FAD_bind_N"/>
</dbReference>
<evidence type="ECO:0000256" key="5">
    <source>
        <dbReference type="ARBA" id="ARBA00023002"/>
    </source>
</evidence>
<keyword evidence="3" id="KW-0285">Flavoprotein</keyword>
<dbReference type="Gene3D" id="3.40.462.20">
    <property type="match status" value="1"/>
</dbReference>